<dbReference type="EMBL" id="HBUF01426509">
    <property type="protein sequence ID" value="CAG6741468.1"/>
    <property type="molecule type" value="Transcribed_RNA"/>
</dbReference>
<dbReference type="AlphaFoldDB" id="A0A8D8Z5R8"/>
<feature type="domain" description="MCM AAA-lid" evidence="1">
    <location>
        <begin position="2"/>
        <end position="73"/>
    </location>
</feature>
<organism evidence="2">
    <name type="scientific">Cacopsylla melanoneura</name>
    <dbReference type="NCBI Taxonomy" id="428564"/>
    <lineage>
        <taxon>Eukaryota</taxon>
        <taxon>Metazoa</taxon>
        <taxon>Ecdysozoa</taxon>
        <taxon>Arthropoda</taxon>
        <taxon>Hexapoda</taxon>
        <taxon>Insecta</taxon>
        <taxon>Pterygota</taxon>
        <taxon>Neoptera</taxon>
        <taxon>Paraneoptera</taxon>
        <taxon>Hemiptera</taxon>
        <taxon>Sternorrhyncha</taxon>
        <taxon>Psylloidea</taxon>
        <taxon>Psyllidae</taxon>
        <taxon>Psyllinae</taxon>
        <taxon>Cacopsylla</taxon>
    </lineage>
</organism>
<accession>A0A8D8Z5R8</accession>
<reference evidence="2" key="1">
    <citation type="submission" date="2021-05" db="EMBL/GenBank/DDBJ databases">
        <authorList>
            <person name="Alioto T."/>
            <person name="Alioto T."/>
            <person name="Gomez Garrido J."/>
        </authorList>
    </citation>
    <scope>NUCLEOTIDE SEQUENCE</scope>
</reference>
<dbReference type="InterPro" id="IPR027417">
    <property type="entry name" value="P-loop_NTPase"/>
</dbReference>
<dbReference type="InterPro" id="IPR041562">
    <property type="entry name" value="MCM_lid"/>
</dbReference>
<evidence type="ECO:0000313" key="2">
    <source>
        <dbReference type="EMBL" id="CAG6741468.1"/>
    </source>
</evidence>
<dbReference type="Pfam" id="PF17855">
    <property type="entry name" value="MCM_lid"/>
    <property type="match status" value="1"/>
</dbReference>
<sequence>MAKTIQVEVDPSSKQVISNYFVATRRSRPECSLPITAISKLTALAESHARLRLSPTVTYEDAIAVIRLYEQSMSYVHGKSICTAVCPQMEMDFEKPAQIHDTMLRFSLWLDKYIKTYIRDHSMTSRDSSMGFY</sequence>
<proteinExistence type="predicted"/>
<evidence type="ECO:0000259" key="1">
    <source>
        <dbReference type="Pfam" id="PF17855"/>
    </source>
</evidence>
<name>A0A8D8Z5R8_9HEMI</name>
<protein>
    <recommendedName>
        <fullName evidence="1">MCM AAA-lid domain-containing protein</fullName>
    </recommendedName>
</protein>
<dbReference type="Gene3D" id="3.40.50.300">
    <property type="entry name" value="P-loop containing nucleotide triphosphate hydrolases"/>
    <property type="match status" value="1"/>
</dbReference>